<reference evidence="11 12" key="1">
    <citation type="journal article" date="2018" name="Environ. Microbiol.">
        <title>Novel energy conservation strategies and behaviour of Pelotomaculum schinkii driving syntrophic propionate catabolism.</title>
        <authorList>
            <person name="Hidalgo-Ahumada C.A.P."/>
            <person name="Nobu M.K."/>
            <person name="Narihiro T."/>
            <person name="Tamaki H."/>
            <person name="Liu W.T."/>
            <person name="Kamagata Y."/>
            <person name="Stams A.J.M."/>
            <person name="Imachi H."/>
            <person name="Sousa D.Z."/>
        </authorList>
    </citation>
    <scope>NUCLEOTIDE SEQUENCE [LARGE SCALE GENOMIC DNA]</scope>
    <source>
        <strain evidence="11 12">MGP</strain>
    </source>
</reference>
<dbReference type="EMBL" id="QFFZ01000018">
    <property type="protein sequence ID" value="TEB11042.1"/>
    <property type="molecule type" value="Genomic_DNA"/>
</dbReference>
<dbReference type="GO" id="GO:0005829">
    <property type="term" value="C:cytosol"/>
    <property type="evidence" value="ECO:0007669"/>
    <property type="project" value="TreeGrafter"/>
</dbReference>
<dbReference type="Pfam" id="PF05164">
    <property type="entry name" value="ZapA"/>
    <property type="match status" value="1"/>
</dbReference>
<dbReference type="GO" id="GO:0043093">
    <property type="term" value="P:FtsZ-dependent cytokinesis"/>
    <property type="evidence" value="ECO:0007669"/>
    <property type="project" value="TreeGrafter"/>
</dbReference>
<keyword evidence="3" id="KW-0963">Cytoplasm</keyword>
<dbReference type="Gene3D" id="6.10.250.790">
    <property type="match status" value="1"/>
</dbReference>
<keyword evidence="5" id="KW-0717">Septation</keyword>
<evidence type="ECO:0000256" key="2">
    <source>
        <dbReference type="ARBA" id="ARBA00015195"/>
    </source>
</evidence>
<evidence type="ECO:0000256" key="8">
    <source>
        <dbReference type="ARBA" id="ARBA00026068"/>
    </source>
</evidence>
<proteinExistence type="predicted"/>
<comment type="caution">
    <text evidence="11">The sequence shown here is derived from an EMBL/GenBank/DDBJ whole genome shotgun (WGS) entry which is preliminary data.</text>
</comment>
<comment type="subcellular location">
    <subcellularLocation>
        <location evidence="1">Cytoplasm</location>
    </subcellularLocation>
</comment>
<evidence type="ECO:0000256" key="7">
    <source>
        <dbReference type="ARBA" id="ARBA00024910"/>
    </source>
</evidence>
<keyword evidence="4 11" id="KW-0132">Cell division</keyword>
<evidence type="ECO:0000256" key="5">
    <source>
        <dbReference type="ARBA" id="ARBA00023210"/>
    </source>
</evidence>
<dbReference type="GO" id="GO:0000917">
    <property type="term" value="P:division septum assembly"/>
    <property type="evidence" value="ECO:0007669"/>
    <property type="project" value="UniProtKB-KW"/>
</dbReference>
<evidence type="ECO:0000256" key="6">
    <source>
        <dbReference type="ARBA" id="ARBA00023306"/>
    </source>
</evidence>
<dbReference type="InterPro" id="IPR036192">
    <property type="entry name" value="Cell_div_ZapA-like_sf"/>
</dbReference>
<sequence length="91" mass="10549">MDEQLVRVEVEIFGEYYTLKGDGTREELIALAQFVNRKMKQLADRNTRLSKSQTAVLAALNIADELKKLQEEHENLIRMLEPEKKDSKKNS</sequence>
<evidence type="ECO:0000256" key="3">
    <source>
        <dbReference type="ARBA" id="ARBA00022490"/>
    </source>
</evidence>
<dbReference type="RefSeq" id="WP_134213761.1">
    <property type="nucleotide sequence ID" value="NZ_QFFZ01000018.1"/>
</dbReference>
<evidence type="ECO:0000313" key="12">
    <source>
        <dbReference type="Proteomes" id="UP000297597"/>
    </source>
</evidence>
<feature type="coiled-coil region" evidence="10">
    <location>
        <begin position="25"/>
        <end position="86"/>
    </location>
</feature>
<dbReference type="GO" id="GO:0032153">
    <property type="term" value="C:cell division site"/>
    <property type="evidence" value="ECO:0007669"/>
    <property type="project" value="TreeGrafter"/>
</dbReference>
<evidence type="ECO:0000313" key="11">
    <source>
        <dbReference type="EMBL" id="TEB11042.1"/>
    </source>
</evidence>
<comment type="subunit">
    <text evidence="8">Homodimer. Interacts with FtsZ.</text>
</comment>
<dbReference type="SUPFAM" id="SSF102829">
    <property type="entry name" value="Cell division protein ZapA-like"/>
    <property type="match status" value="1"/>
</dbReference>
<dbReference type="PANTHER" id="PTHR34981">
    <property type="entry name" value="CELL DIVISION PROTEIN ZAPA"/>
    <property type="match status" value="1"/>
</dbReference>
<gene>
    <name evidence="11" type="primary">zapA</name>
    <name evidence="11" type="ORF">Pmgp_01914</name>
</gene>
<dbReference type="AlphaFoldDB" id="A0A4Y7RQT4"/>
<comment type="function">
    <text evidence="7">Activator of cell division through the inhibition of FtsZ GTPase activity, therefore promoting FtsZ assembly into bundles of protofilaments necessary for the formation of the division Z ring. It is recruited early at mid-cell but it is not essential for cell division.</text>
</comment>
<organism evidence="11 12">
    <name type="scientific">Pelotomaculum propionicicum</name>
    <dbReference type="NCBI Taxonomy" id="258475"/>
    <lineage>
        <taxon>Bacteria</taxon>
        <taxon>Bacillati</taxon>
        <taxon>Bacillota</taxon>
        <taxon>Clostridia</taxon>
        <taxon>Eubacteriales</taxon>
        <taxon>Desulfotomaculaceae</taxon>
        <taxon>Pelotomaculum</taxon>
    </lineage>
</organism>
<dbReference type="GO" id="GO:0000921">
    <property type="term" value="P:septin ring assembly"/>
    <property type="evidence" value="ECO:0007669"/>
    <property type="project" value="TreeGrafter"/>
</dbReference>
<keyword evidence="10" id="KW-0175">Coiled coil</keyword>
<dbReference type="PANTHER" id="PTHR34981:SF1">
    <property type="entry name" value="CELL DIVISION PROTEIN ZAPA"/>
    <property type="match status" value="1"/>
</dbReference>
<evidence type="ECO:0000256" key="9">
    <source>
        <dbReference type="ARBA" id="ARBA00033158"/>
    </source>
</evidence>
<dbReference type="Proteomes" id="UP000297597">
    <property type="component" value="Unassembled WGS sequence"/>
</dbReference>
<dbReference type="InterPro" id="IPR007838">
    <property type="entry name" value="Cell_div_ZapA-like"/>
</dbReference>
<evidence type="ECO:0000256" key="1">
    <source>
        <dbReference type="ARBA" id="ARBA00004496"/>
    </source>
</evidence>
<evidence type="ECO:0000256" key="4">
    <source>
        <dbReference type="ARBA" id="ARBA00022618"/>
    </source>
</evidence>
<name>A0A4Y7RQT4_9FIRM</name>
<protein>
    <recommendedName>
        <fullName evidence="2">Cell division protein ZapA</fullName>
    </recommendedName>
    <alternativeName>
        <fullName evidence="9">Z ring-associated protein ZapA</fullName>
    </alternativeName>
</protein>
<accession>A0A4Y7RQT4</accession>
<keyword evidence="6" id="KW-0131">Cell cycle</keyword>
<dbReference type="OrthoDB" id="9808604at2"/>
<dbReference type="InterPro" id="IPR053712">
    <property type="entry name" value="Bac_CellDiv_Activator"/>
</dbReference>
<dbReference type="GO" id="GO:0030428">
    <property type="term" value="C:cell septum"/>
    <property type="evidence" value="ECO:0007669"/>
    <property type="project" value="TreeGrafter"/>
</dbReference>
<evidence type="ECO:0000256" key="10">
    <source>
        <dbReference type="SAM" id="Coils"/>
    </source>
</evidence>
<keyword evidence="12" id="KW-1185">Reference proteome</keyword>